<keyword evidence="2" id="KW-0560">Oxidoreductase</keyword>
<dbReference type="PANTHER" id="PTHR11091:SF0">
    <property type="entry name" value="MALATE DEHYDROGENASE"/>
    <property type="match status" value="1"/>
</dbReference>
<evidence type="ECO:0000256" key="1">
    <source>
        <dbReference type="ARBA" id="ARBA00006056"/>
    </source>
</evidence>
<dbReference type="InterPro" id="IPR043144">
    <property type="entry name" value="Mal/L-sulf/L-lact_DH-like_ah"/>
</dbReference>
<evidence type="ECO:0000313" key="3">
    <source>
        <dbReference type="EMBL" id="NYD53137.1"/>
    </source>
</evidence>
<dbReference type="InterPro" id="IPR003767">
    <property type="entry name" value="Malate/L-lactate_DH-like"/>
</dbReference>
<evidence type="ECO:0000256" key="2">
    <source>
        <dbReference type="ARBA" id="ARBA00023002"/>
    </source>
</evidence>
<protein>
    <submittedName>
        <fullName evidence="3">LDH2 family malate/lactate/ureidoglycolate dehydrogenase</fullName>
    </submittedName>
</protein>
<dbReference type="EMBL" id="JACCBH010000001">
    <property type="protein sequence ID" value="NYD53137.1"/>
    <property type="molecule type" value="Genomic_DNA"/>
</dbReference>
<comment type="similarity">
    <text evidence="1">Belongs to the LDH2/MDH2 oxidoreductase family.</text>
</comment>
<dbReference type="SUPFAM" id="SSF89733">
    <property type="entry name" value="L-sulfolactate dehydrogenase-like"/>
    <property type="match status" value="1"/>
</dbReference>
<dbReference type="InterPro" id="IPR043143">
    <property type="entry name" value="Mal/L-sulf/L-lact_DH-like_NADP"/>
</dbReference>
<gene>
    <name evidence="3" type="ORF">BKA02_000192</name>
</gene>
<name>A0A7Y9JKZ5_9MICO</name>
<sequence>MPIAAHRLQQWVTDLLTRWNYSPVDAEYLADTLVDANLRGVDSHGVIRLGAYRARLDAGLTSATAEPVLKGTGAALSVDANGAAGQIAARLAVTAARDAAREHGIAAVAIHGSTHFGAAGYYARALADDGLVAIVVSNSEPIVVPFGGRAPLFGTNPFAFAAPTSTTPISLDMATSTSAMGKVMVAQAEGRQVPADWGVDAGGNPTTDPHEITALVPAGGPKGYALGFLVEILGGVLTGAAITHGIGNMYNDFSRPQDVGHFMIAMDPTRFIPFDDFTARMDALSAEAHSVSPAPGFSEVLVPGEPEERTSRTRAETGIPLAAATVDELRALGADAGLPFPEEGE</sequence>
<dbReference type="PANTHER" id="PTHR11091">
    <property type="entry name" value="OXIDOREDUCTASE-RELATED"/>
    <property type="match status" value="1"/>
</dbReference>
<keyword evidence="4" id="KW-1185">Reference proteome</keyword>
<dbReference type="Proteomes" id="UP000552045">
    <property type="component" value="Unassembled WGS sequence"/>
</dbReference>
<comment type="caution">
    <text evidence="3">The sequence shown here is derived from an EMBL/GenBank/DDBJ whole genome shotgun (WGS) entry which is preliminary data.</text>
</comment>
<reference evidence="3 4" key="1">
    <citation type="submission" date="2020-07" db="EMBL/GenBank/DDBJ databases">
        <title>Sequencing the genomes of 1000 actinobacteria strains.</title>
        <authorList>
            <person name="Klenk H.-P."/>
        </authorList>
    </citation>
    <scope>NUCLEOTIDE SEQUENCE [LARGE SCALE GENOMIC DNA]</scope>
    <source>
        <strain evidence="3 4">DSM 22185</strain>
    </source>
</reference>
<evidence type="ECO:0000313" key="4">
    <source>
        <dbReference type="Proteomes" id="UP000552045"/>
    </source>
</evidence>
<accession>A0A7Y9JKZ5</accession>
<proteinExistence type="inferred from homology"/>
<dbReference type="InterPro" id="IPR036111">
    <property type="entry name" value="Mal/L-sulfo/L-lacto_DH-like_sf"/>
</dbReference>
<dbReference type="RefSeq" id="WP_179430443.1">
    <property type="nucleotide sequence ID" value="NZ_BAABLC010000003.1"/>
</dbReference>
<organism evidence="3 4">
    <name type="scientific">Microbacterium pseudoresistens</name>
    <dbReference type="NCBI Taxonomy" id="640634"/>
    <lineage>
        <taxon>Bacteria</taxon>
        <taxon>Bacillati</taxon>
        <taxon>Actinomycetota</taxon>
        <taxon>Actinomycetes</taxon>
        <taxon>Micrococcales</taxon>
        <taxon>Microbacteriaceae</taxon>
        <taxon>Microbacterium</taxon>
    </lineage>
</organism>
<dbReference type="GO" id="GO:0016491">
    <property type="term" value="F:oxidoreductase activity"/>
    <property type="evidence" value="ECO:0007669"/>
    <property type="project" value="UniProtKB-KW"/>
</dbReference>
<dbReference type="Gene3D" id="1.10.1530.10">
    <property type="match status" value="1"/>
</dbReference>
<dbReference type="Gene3D" id="3.30.1370.60">
    <property type="entry name" value="Hypothetical oxidoreductase yiak, domain 2"/>
    <property type="match status" value="1"/>
</dbReference>
<dbReference type="Pfam" id="PF02615">
    <property type="entry name" value="Ldh_2"/>
    <property type="match status" value="1"/>
</dbReference>
<dbReference type="AlphaFoldDB" id="A0A7Y9JKZ5"/>